<gene>
    <name evidence="3" type="ORF">OM076_22250</name>
</gene>
<keyword evidence="4" id="KW-1185">Reference proteome</keyword>
<proteinExistence type="predicted"/>
<feature type="transmembrane region" description="Helical" evidence="2">
    <location>
        <begin position="182"/>
        <end position="200"/>
    </location>
</feature>
<feature type="transmembrane region" description="Helical" evidence="2">
    <location>
        <begin position="575"/>
        <end position="599"/>
    </location>
</feature>
<feature type="transmembrane region" description="Helical" evidence="2">
    <location>
        <begin position="360"/>
        <end position="383"/>
    </location>
</feature>
<evidence type="ECO:0000256" key="2">
    <source>
        <dbReference type="SAM" id="Phobius"/>
    </source>
</evidence>
<dbReference type="EMBL" id="JAPDOD010000022">
    <property type="protein sequence ID" value="MDA0163011.1"/>
    <property type="molecule type" value="Genomic_DNA"/>
</dbReference>
<feature type="transmembrane region" description="Helical" evidence="2">
    <location>
        <begin position="144"/>
        <end position="162"/>
    </location>
</feature>
<keyword evidence="2" id="KW-1133">Transmembrane helix</keyword>
<feature type="transmembrane region" description="Helical" evidence="2">
    <location>
        <begin position="330"/>
        <end position="348"/>
    </location>
</feature>
<feature type="transmembrane region" description="Helical" evidence="2">
    <location>
        <begin position="395"/>
        <end position="415"/>
    </location>
</feature>
<dbReference type="Proteomes" id="UP001149140">
    <property type="component" value="Unassembled WGS sequence"/>
</dbReference>
<feature type="region of interest" description="Disordered" evidence="1">
    <location>
        <begin position="437"/>
        <end position="459"/>
    </location>
</feature>
<dbReference type="RefSeq" id="WP_270042252.1">
    <property type="nucleotide sequence ID" value="NZ_JAPDOD010000022.1"/>
</dbReference>
<feature type="transmembrane region" description="Helical" evidence="2">
    <location>
        <begin position="20"/>
        <end position="39"/>
    </location>
</feature>
<name>A0A9X3MU04_9ACTN</name>
<feature type="transmembrane region" description="Helical" evidence="2">
    <location>
        <begin position="104"/>
        <end position="124"/>
    </location>
</feature>
<organism evidence="3 4">
    <name type="scientific">Solirubrobacter ginsenosidimutans</name>
    <dbReference type="NCBI Taxonomy" id="490573"/>
    <lineage>
        <taxon>Bacteria</taxon>
        <taxon>Bacillati</taxon>
        <taxon>Actinomycetota</taxon>
        <taxon>Thermoleophilia</taxon>
        <taxon>Solirubrobacterales</taxon>
        <taxon>Solirubrobacteraceae</taxon>
        <taxon>Solirubrobacter</taxon>
    </lineage>
</organism>
<accession>A0A9X3MU04</accession>
<feature type="transmembrane region" description="Helical" evidence="2">
    <location>
        <begin position="279"/>
        <end position="300"/>
    </location>
</feature>
<keyword evidence="2" id="KW-0812">Transmembrane</keyword>
<comment type="caution">
    <text evidence="3">The sequence shown here is derived from an EMBL/GenBank/DDBJ whole genome shotgun (WGS) entry which is preliminary data.</text>
</comment>
<feature type="transmembrane region" description="Helical" evidence="2">
    <location>
        <begin position="60"/>
        <end position="84"/>
    </location>
</feature>
<dbReference type="AlphaFoldDB" id="A0A9X3MU04"/>
<protein>
    <submittedName>
        <fullName evidence="3">Uncharacterized protein</fullName>
    </submittedName>
</protein>
<feature type="transmembrane region" description="Helical" evidence="2">
    <location>
        <begin position="251"/>
        <end position="272"/>
    </location>
</feature>
<evidence type="ECO:0000313" key="3">
    <source>
        <dbReference type="EMBL" id="MDA0163011.1"/>
    </source>
</evidence>
<reference evidence="3" key="1">
    <citation type="submission" date="2022-10" db="EMBL/GenBank/DDBJ databases">
        <title>The WGS of Solirubrobacter ginsenosidimutans DSM 21036.</title>
        <authorList>
            <person name="Jiang Z."/>
        </authorList>
    </citation>
    <scope>NUCLEOTIDE SEQUENCE</scope>
    <source>
        <strain evidence="3">DSM 21036</strain>
    </source>
</reference>
<evidence type="ECO:0000256" key="1">
    <source>
        <dbReference type="SAM" id="MobiDB-lite"/>
    </source>
</evidence>
<evidence type="ECO:0000313" key="4">
    <source>
        <dbReference type="Proteomes" id="UP001149140"/>
    </source>
</evidence>
<feature type="transmembrane region" description="Helical" evidence="2">
    <location>
        <begin position="220"/>
        <end position="239"/>
    </location>
</feature>
<sequence length="625" mass="64605">MFALLAAKPAGGAALDQVAIASGAALLVTAVLLWLGLGHRSGRVRVLARVGRFSRRVSGLPAWAAIPAGLIVVSLVTALFGMLWDISLHIAQGRDNGPLANPAHYVILAGLFGVFSSGFLSMCLPLQKPSSVSVRLAPGWDAPLGGVLIAAAGAFSLVGFPLDDVWHRLFGQDVTLWGPTHLMLIGGAAMALVGLAVLLAEAGAANAAAGRRGELPWARFMRRISLPGAFLLGLSTFQAEFDFGVPQFRMVFAPMLVMLAAGVALVAARVWLGPGAALGAALFFLVMRGLMALAVGPVLGEPTPHFPLYLVSASAVELVALRVRRPLGVALASGVAIGTVGLAAEWGWSHVWMPLPWPSALAPSGALLGFAMAIAGACVGGWLGARLSADRTPSLRHAGVPAAFAILALVGYGLLPSGSQGVRATVTITRAADTAAARATATPSPARSAATDHAGSPPTAVAPAGTVVVRVDPRSGADDALWFTATAWQGGGLVVDRLQRIGPGVYRTTRPLPLTGDWKTMLRLHPGNALTALPLYLPADEAIPVAGVPARPSVNRAFGPEQKLLQRERKAAASWLWAAAYGVVLAIALAFLVALAWGVHRVSILTRDSSPQFARVSRPAEPVAT</sequence>
<keyword evidence="2" id="KW-0472">Membrane</keyword>